<reference evidence="2" key="1">
    <citation type="submission" date="2005-10" db="EMBL/GenBank/DDBJ databases">
        <title>Complete sequence of Pelobacter carbinolicus DSM 2380.</title>
        <authorList>
            <person name="Copeland A."/>
            <person name="Lucas S."/>
            <person name="Lapidus A."/>
            <person name="Barry K."/>
            <person name="Detter J.C."/>
            <person name="Glavina T."/>
            <person name="Hammon N."/>
            <person name="Israni S."/>
            <person name="Pitluck S."/>
            <person name="Chertkov O."/>
            <person name="Schmutz J."/>
            <person name="Larimer F."/>
            <person name="Land M."/>
            <person name="Kyrpides N."/>
            <person name="Ivanova N."/>
            <person name="Richardson P."/>
        </authorList>
    </citation>
    <scope>NUCLEOTIDE SEQUENCE [LARGE SCALE GENOMIC DNA]</scope>
    <source>
        <strain evidence="2">DSM 2380 / NBRC 103641 / GraBd1</strain>
    </source>
</reference>
<reference evidence="1 2" key="2">
    <citation type="journal article" date="2012" name="BMC Genomics">
        <title>The genome of Pelobacter carbinolicus reveals surprising metabolic capabilities and physiological features.</title>
        <authorList>
            <person name="Aklujkar M."/>
            <person name="Haveman S.A."/>
            <person name="Didonato R.Jr."/>
            <person name="Chertkov O."/>
            <person name="Han C.S."/>
            <person name="Land M.L."/>
            <person name="Brown P."/>
            <person name="Lovley D.R."/>
        </authorList>
    </citation>
    <scope>NUCLEOTIDE SEQUENCE [LARGE SCALE GENOMIC DNA]</scope>
    <source>
        <strain evidence="2">DSM 2380 / NBRC 103641 / GraBd1</strain>
    </source>
</reference>
<dbReference type="KEGG" id="pca:Pcar_3245"/>
<sequence>MTGIRAHAEHQRPAAKILEPWRCPIRAAGIPLVNFCRKGALTSAVGELAAATIHGKIHRHRMRGLER</sequence>
<evidence type="ECO:0000313" key="1">
    <source>
        <dbReference type="EMBL" id="ABI81865.1"/>
    </source>
</evidence>
<dbReference type="HOGENOM" id="CLU_2808598_0_0_7"/>
<dbReference type="AlphaFoldDB" id="Q0C6S2"/>
<dbReference type="EMBL" id="CP000142">
    <property type="protein sequence ID" value="ABI81865.1"/>
    <property type="molecule type" value="Genomic_DNA"/>
</dbReference>
<accession>Q0C6S2</accession>
<keyword evidence="2" id="KW-1185">Reference proteome</keyword>
<name>Q0C6S2_SYNC1</name>
<organism evidence="1 2">
    <name type="scientific">Syntrophotalea carbinolica (strain DSM 2380 / NBRC 103641 / GraBd1)</name>
    <name type="common">Pelobacter carbinolicus</name>
    <dbReference type="NCBI Taxonomy" id="338963"/>
    <lineage>
        <taxon>Bacteria</taxon>
        <taxon>Pseudomonadati</taxon>
        <taxon>Thermodesulfobacteriota</taxon>
        <taxon>Desulfuromonadia</taxon>
        <taxon>Desulfuromonadales</taxon>
        <taxon>Syntrophotaleaceae</taxon>
        <taxon>Syntrophotalea</taxon>
    </lineage>
</organism>
<proteinExistence type="predicted"/>
<gene>
    <name evidence="1" type="ordered locus">Pcar_3245</name>
</gene>
<protein>
    <submittedName>
        <fullName evidence="1">Uncharacterized protein</fullName>
    </submittedName>
</protein>
<dbReference type="STRING" id="338963.Pcar_3245"/>
<dbReference type="Proteomes" id="UP000002534">
    <property type="component" value="Chromosome"/>
</dbReference>
<evidence type="ECO:0000313" key="2">
    <source>
        <dbReference type="Proteomes" id="UP000002534"/>
    </source>
</evidence>